<accession>D6CS35</accession>
<keyword evidence="2" id="KW-0812">Transmembrane</keyword>
<evidence type="ECO:0000256" key="2">
    <source>
        <dbReference type="SAM" id="Phobius"/>
    </source>
</evidence>
<keyword evidence="2" id="KW-1133">Transmembrane helix</keyword>
<name>D6CS35_THIA3</name>
<feature type="transmembrane region" description="Helical" evidence="2">
    <location>
        <begin position="224"/>
        <end position="242"/>
    </location>
</feature>
<protein>
    <submittedName>
        <fullName evidence="3">Uncharacterized protein</fullName>
    </submittedName>
</protein>
<organism evidence="3 4">
    <name type="scientific">Thiomonas arsenitoxydans (strain DSM 22701 / CIP 110005 / 3As)</name>
    <dbReference type="NCBI Taxonomy" id="426114"/>
    <lineage>
        <taxon>Bacteria</taxon>
        <taxon>Pseudomonadati</taxon>
        <taxon>Pseudomonadota</taxon>
        <taxon>Betaproteobacteria</taxon>
        <taxon>Burkholderiales</taxon>
        <taxon>Thiomonas</taxon>
    </lineage>
</organism>
<evidence type="ECO:0000313" key="3">
    <source>
        <dbReference type="EMBL" id="CAZ87426.1"/>
    </source>
</evidence>
<evidence type="ECO:0000256" key="1">
    <source>
        <dbReference type="SAM" id="MobiDB-lite"/>
    </source>
</evidence>
<dbReference type="HOGENOM" id="CLU_070268_0_1_4"/>
<dbReference type="AlphaFoldDB" id="D6CS35"/>
<gene>
    <name evidence="3" type="ordered locus">THI_0704</name>
</gene>
<feature type="transmembrane region" description="Helical" evidence="2">
    <location>
        <begin position="106"/>
        <end position="125"/>
    </location>
</feature>
<proteinExistence type="predicted"/>
<feature type="transmembrane region" description="Helical" evidence="2">
    <location>
        <begin position="79"/>
        <end position="99"/>
    </location>
</feature>
<dbReference type="eggNOG" id="COG4705">
    <property type="taxonomic scope" value="Bacteria"/>
</dbReference>
<feature type="transmembrane region" description="Helical" evidence="2">
    <location>
        <begin position="170"/>
        <end position="190"/>
    </location>
</feature>
<reference evidence="4" key="2">
    <citation type="journal article" date="2010" name="PLoS Genet.">
        <title>Structure, function, and evolution of the Thiomonas spp. genome.</title>
        <authorList>
            <person name="Arsene-Ploetze F."/>
            <person name="Koechler S."/>
            <person name="Marchal M."/>
            <person name="Coppee J.Y."/>
            <person name="Chandler M."/>
            <person name="Bonnefoy V."/>
            <person name="Brochier-Armanet C."/>
            <person name="Barakat M."/>
            <person name="Barbe V."/>
            <person name="Battaglia-Brunet F."/>
            <person name="Bruneel O."/>
            <person name="Bryan C.G."/>
            <person name="Cleiss-Arnold J."/>
            <person name="Cruveiller S."/>
            <person name="Erhardt M."/>
            <person name="Heinrich-Salmeron A."/>
            <person name="Hommais F."/>
            <person name="Joulian C."/>
            <person name="Krin E."/>
            <person name="Lieutaud A."/>
            <person name="Lievremont D."/>
            <person name="Michel C."/>
            <person name="Muller D."/>
            <person name="Ortet P."/>
            <person name="Proux C."/>
            <person name="Siguier P."/>
            <person name="Roche D."/>
            <person name="Rouy Z."/>
            <person name="Salvignol G."/>
            <person name="Slyemi D."/>
            <person name="Talla E."/>
            <person name="Weiss S."/>
            <person name="Weissenbach J."/>
            <person name="Medigue C."/>
            <person name="Bertin P.N."/>
        </authorList>
    </citation>
    <scope>NUCLEOTIDE SEQUENCE [LARGE SCALE GENOMIC DNA]</scope>
    <source>
        <strain evidence="4">DSM 22701 / CIP 110005 / 3As</strain>
    </source>
</reference>
<sequence length="328" mass="35893">MITEKIPMYCTMRRFNRVPHDAESRDYKMNNAHVEVIKKLSAAFSKVPEITLTFWVAKLLTTAMGEATSDYLVTHLNPYLAVGLGAAGFFAALLLQLAVKRYITWIYWLVVVMVSIFGTMAADVVHIVLGIPYVLSASFFVVVLVLTFAVWKYSEKTVSIHSITTPRRELFYWATVIATFALGTATGDMTASTFNLGYSGAALLFTILFAIGVTAYVRLGWNEIFTFWFSYVMTRPMGASFADWFDKPSSMGGFGYGDGLVSLVLTALIVAVVAYLSGNSQTMKNESMAGNQCGMTSKTVVSGRPGVAKNWGKVPRPSAVAEPSDGES</sequence>
<evidence type="ECO:0000313" key="4">
    <source>
        <dbReference type="Proteomes" id="UP000002372"/>
    </source>
</evidence>
<dbReference type="Pfam" id="PF03988">
    <property type="entry name" value="DUF347"/>
    <property type="match status" value="4"/>
</dbReference>
<dbReference type="KEGG" id="thi:THI_0704"/>
<feature type="region of interest" description="Disordered" evidence="1">
    <location>
        <begin position="308"/>
        <end position="328"/>
    </location>
</feature>
<keyword evidence="2" id="KW-0472">Membrane</keyword>
<dbReference type="Proteomes" id="UP000002372">
    <property type="component" value="Chromosome"/>
</dbReference>
<dbReference type="InterPro" id="IPR007136">
    <property type="entry name" value="DUF347"/>
</dbReference>
<reference key="1">
    <citation type="submission" date="2009-07" db="EMBL/GenBank/DDBJ databases">
        <authorList>
            <person name="Genoscope - CEA"/>
        </authorList>
    </citation>
    <scope>NUCLEOTIDE SEQUENCE</scope>
    <source>
        <strain>3As</strain>
    </source>
</reference>
<feature type="transmembrane region" description="Helical" evidence="2">
    <location>
        <begin position="131"/>
        <end position="150"/>
    </location>
</feature>
<feature type="transmembrane region" description="Helical" evidence="2">
    <location>
        <begin position="254"/>
        <end position="276"/>
    </location>
</feature>
<dbReference type="EMBL" id="FP475956">
    <property type="protein sequence ID" value="CAZ87426.1"/>
    <property type="molecule type" value="Genomic_DNA"/>
</dbReference>
<feature type="transmembrane region" description="Helical" evidence="2">
    <location>
        <begin position="196"/>
        <end position="217"/>
    </location>
</feature>